<evidence type="ECO:0000256" key="2">
    <source>
        <dbReference type="ARBA" id="ARBA00023125"/>
    </source>
</evidence>
<dbReference type="Proteomes" id="UP000006327">
    <property type="component" value="Unassembled WGS sequence"/>
</dbReference>
<evidence type="ECO:0000256" key="1">
    <source>
        <dbReference type="ARBA" id="ARBA00023015"/>
    </source>
</evidence>
<evidence type="ECO:0000313" key="6">
    <source>
        <dbReference type="EMBL" id="GAC21408.1"/>
    </source>
</evidence>
<dbReference type="PANTHER" id="PTHR30055:SF220">
    <property type="entry name" value="TETR-FAMILY REGULATORY PROTEIN"/>
    <property type="match status" value="1"/>
</dbReference>
<dbReference type="PROSITE" id="PS50977">
    <property type="entry name" value="HTH_TETR_2"/>
    <property type="match status" value="1"/>
</dbReference>
<evidence type="ECO:0000256" key="4">
    <source>
        <dbReference type="PROSITE-ProRule" id="PRU00335"/>
    </source>
</evidence>
<dbReference type="Pfam" id="PF13305">
    <property type="entry name" value="TetR_C_33"/>
    <property type="match status" value="1"/>
</dbReference>
<feature type="domain" description="HTH tetR-type" evidence="5">
    <location>
        <begin position="19"/>
        <end position="79"/>
    </location>
</feature>
<sequence length="210" mass="23415">MDSFNLKAKQKRTAGQKHGDLRIVLLREGLSLLDSQGVEGVTIRAVARNAGVAHSAPANHFPSKRVMLTAIAAKIFAELADLTIEAVTDLADKPEQAIQAFAETCFQFAFDPPNRYQLLWQRQLIDQDDPALATEMDRVYSALLSLLRQDQVKHRVDIETDAIAIWSMIHGYISMRLDGNFVAAKDAVTNLPRHKAILLSLIDGIYYRDS</sequence>
<dbReference type="GO" id="GO:0000976">
    <property type="term" value="F:transcription cis-regulatory region binding"/>
    <property type="evidence" value="ECO:0007669"/>
    <property type="project" value="TreeGrafter"/>
</dbReference>
<dbReference type="GO" id="GO:0003700">
    <property type="term" value="F:DNA-binding transcription factor activity"/>
    <property type="evidence" value="ECO:0007669"/>
    <property type="project" value="TreeGrafter"/>
</dbReference>
<accession>K6YXC7</accession>
<protein>
    <recommendedName>
        <fullName evidence="5">HTH tetR-type domain-containing protein</fullName>
    </recommendedName>
</protein>
<evidence type="ECO:0000259" key="5">
    <source>
        <dbReference type="PROSITE" id="PS50977"/>
    </source>
</evidence>
<dbReference type="InterPro" id="IPR050109">
    <property type="entry name" value="HTH-type_TetR-like_transc_reg"/>
</dbReference>
<dbReference type="InterPro" id="IPR001647">
    <property type="entry name" value="HTH_TetR"/>
</dbReference>
<evidence type="ECO:0000256" key="3">
    <source>
        <dbReference type="ARBA" id="ARBA00023163"/>
    </source>
</evidence>
<dbReference type="InterPro" id="IPR009057">
    <property type="entry name" value="Homeodomain-like_sf"/>
</dbReference>
<dbReference type="InterPro" id="IPR036271">
    <property type="entry name" value="Tet_transcr_reg_TetR-rel_C_sf"/>
</dbReference>
<evidence type="ECO:0000313" key="7">
    <source>
        <dbReference type="Proteomes" id="UP000006327"/>
    </source>
</evidence>
<dbReference type="InterPro" id="IPR025996">
    <property type="entry name" value="MT1864/Rv1816-like_C"/>
</dbReference>
<dbReference type="SUPFAM" id="SSF46689">
    <property type="entry name" value="Homeodomain-like"/>
    <property type="match status" value="1"/>
</dbReference>
<gene>
    <name evidence="6" type="ORF">GARC_4466</name>
</gene>
<keyword evidence="2 4" id="KW-0238">DNA-binding</keyword>
<organism evidence="6 7">
    <name type="scientific">Paraglaciecola arctica BSs20135</name>
    <dbReference type="NCBI Taxonomy" id="493475"/>
    <lineage>
        <taxon>Bacteria</taxon>
        <taxon>Pseudomonadati</taxon>
        <taxon>Pseudomonadota</taxon>
        <taxon>Gammaproteobacteria</taxon>
        <taxon>Alteromonadales</taxon>
        <taxon>Alteromonadaceae</taxon>
        <taxon>Paraglaciecola</taxon>
    </lineage>
</organism>
<dbReference type="EMBL" id="BAEO01000062">
    <property type="protein sequence ID" value="GAC21408.1"/>
    <property type="molecule type" value="Genomic_DNA"/>
</dbReference>
<reference evidence="6 7" key="1">
    <citation type="journal article" date="2017" name="Antonie Van Leeuwenhoek">
        <title>Rhizobium rhizosphaerae sp. nov., a novel species isolated from rice rhizosphere.</title>
        <authorList>
            <person name="Zhao J.J."/>
            <person name="Zhang J."/>
            <person name="Zhang R.J."/>
            <person name="Zhang C.W."/>
            <person name="Yin H.Q."/>
            <person name="Zhang X.X."/>
        </authorList>
    </citation>
    <scope>NUCLEOTIDE SEQUENCE [LARGE SCALE GENOMIC DNA]</scope>
    <source>
        <strain evidence="6 7">BSs20135</strain>
    </source>
</reference>
<dbReference type="STRING" id="493475.GARC_4466"/>
<name>K6YXC7_9ALTE</name>
<dbReference type="Gene3D" id="1.10.357.10">
    <property type="entry name" value="Tetracycline Repressor, domain 2"/>
    <property type="match status" value="1"/>
</dbReference>
<dbReference type="SUPFAM" id="SSF48498">
    <property type="entry name" value="Tetracyclin repressor-like, C-terminal domain"/>
    <property type="match status" value="1"/>
</dbReference>
<dbReference type="AlphaFoldDB" id="K6YXC7"/>
<keyword evidence="7" id="KW-1185">Reference proteome</keyword>
<dbReference type="Pfam" id="PF00440">
    <property type="entry name" value="TetR_N"/>
    <property type="match status" value="1"/>
</dbReference>
<dbReference type="PANTHER" id="PTHR30055">
    <property type="entry name" value="HTH-TYPE TRANSCRIPTIONAL REGULATOR RUTR"/>
    <property type="match status" value="1"/>
</dbReference>
<keyword evidence="1" id="KW-0805">Transcription regulation</keyword>
<keyword evidence="3" id="KW-0804">Transcription</keyword>
<comment type="caution">
    <text evidence="6">The sequence shown here is derived from an EMBL/GenBank/DDBJ whole genome shotgun (WGS) entry which is preliminary data.</text>
</comment>
<feature type="DNA-binding region" description="H-T-H motif" evidence="4">
    <location>
        <begin position="42"/>
        <end position="61"/>
    </location>
</feature>
<proteinExistence type="predicted"/>
<dbReference type="eggNOG" id="COG1309">
    <property type="taxonomic scope" value="Bacteria"/>
</dbReference>